<reference evidence="1" key="1">
    <citation type="submission" date="2020-05" db="EMBL/GenBank/DDBJ databases">
        <title>Large-scale comparative analyses of tick genomes elucidate their genetic diversity and vector capacities.</title>
        <authorList>
            <person name="Jia N."/>
            <person name="Wang J."/>
            <person name="Shi W."/>
            <person name="Du L."/>
            <person name="Sun Y."/>
            <person name="Zhan W."/>
            <person name="Jiang J."/>
            <person name="Wang Q."/>
            <person name="Zhang B."/>
            <person name="Ji P."/>
            <person name="Sakyi L.B."/>
            <person name="Cui X."/>
            <person name="Yuan T."/>
            <person name="Jiang B."/>
            <person name="Yang W."/>
            <person name="Lam T.T.-Y."/>
            <person name="Chang Q."/>
            <person name="Ding S."/>
            <person name="Wang X."/>
            <person name="Zhu J."/>
            <person name="Ruan X."/>
            <person name="Zhao L."/>
            <person name="Wei J."/>
            <person name="Que T."/>
            <person name="Du C."/>
            <person name="Cheng J."/>
            <person name="Dai P."/>
            <person name="Han X."/>
            <person name="Huang E."/>
            <person name="Gao Y."/>
            <person name="Liu J."/>
            <person name="Shao H."/>
            <person name="Ye R."/>
            <person name="Li L."/>
            <person name="Wei W."/>
            <person name="Wang X."/>
            <person name="Wang C."/>
            <person name="Yang T."/>
            <person name="Huo Q."/>
            <person name="Li W."/>
            <person name="Guo W."/>
            <person name="Chen H."/>
            <person name="Zhou L."/>
            <person name="Ni X."/>
            <person name="Tian J."/>
            <person name="Zhou Y."/>
            <person name="Sheng Y."/>
            <person name="Liu T."/>
            <person name="Pan Y."/>
            <person name="Xia L."/>
            <person name="Li J."/>
            <person name="Zhao F."/>
            <person name="Cao W."/>
        </authorList>
    </citation>
    <scope>NUCLEOTIDE SEQUENCE</scope>
    <source>
        <strain evidence="1">Dsil-2018</strain>
    </source>
</reference>
<sequence>MTSTIGATIQTVFGFGTALDRIATAFVNAFPSTRMCCACGMVPSTLAILSCHHPLCRPCYDEHGQKYGHCCPVDKQPYREEDLTWMDFSSAELMARRVLCWNTPNGCGFEGEAADMVDHFQNDCRFHATTCQRCGITFRQRHMAEHRHSGCLPQRSRQEPPRTACAVTAQLEEPLKLIAESIGSMRESLEVLQHHFFRDRYNSVVVRLFQMENTLRSIECSLNNEGQSEESHPSWGFVRTHVGDIERRAGVQTRAILAQHRAALSSQIRTALDESQRTAAAVLKRECNAAAETFAQQRTRAQDVQAASSSRSRLLCEVSRKIDLFQETLSKKETVSGKDLARSMQLLAVTSLAATNDVTNVSSPLEWTASVDVTTWSVRTFTLPGPSGYFYGYLAGFLLSFDLNNAVFTPCVLQGLYDDFLTWPATLGFSIELTHPGDPANTITLRDQTKWKKAGKCSAFPNIVLEGSGITIDSSTLQDGGYIANGKLRMRFNLTR</sequence>
<dbReference type="EMBL" id="CM023474">
    <property type="protein sequence ID" value="KAH7950151.1"/>
    <property type="molecule type" value="Genomic_DNA"/>
</dbReference>
<accession>A0ACB8CSM9</accession>
<organism evidence="1 2">
    <name type="scientific">Dermacentor silvarum</name>
    <name type="common">Tick</name>
    <dbReference type="NCBI Taxonomy" id="543639"/>
    <lineage>
        <taxon>Eukaryota</taxon>
        <taxon>Metazoa</taxon>
        <taxon>Ecdysozoa</taxon>
        <taxon>Arthropoda</taxon>
        <taxon>Chelicerata</taxon>
        <taxon>Arachnida</taxon>
        <taxon>Acari</taxon>
        <taxon>Parasitiformes</taxon>
        <taxon>Ixodida</taxon>
        <taxon>Ixodoidea</taxon>
        <taxon>Ixodidae</taxon>
        <taxon>Rhipicephalinae</taxon>
        <taxon>Dermacentor</taxon>
    </lineage>
</organism>
<evidence type="ECO:0000313" key="2">
    <source>
        <dbReference type="Proteomes" id="UP000821865"/>
    </source>
</evidence>
<comment type="caution">
    <text evidence="1">The sequence shown here is derived from an EMBL/GenBank/DDBJ whole genome shotgun (WGS) entry which is preliminary data.</text>
</comment>
<keyword evidence="2" id="KW-1185">Reference proteome</keyword>
<name>A0ACB8CSM9_DERSI</name>
<proteinExistence type="predicted"/>
<protein>
    <submittedName>
        <fullName evidence="1">Uncharacterized protein</fullName>
    </submittedName>
</protein>
<evidence type="ECO:0000313" key="1">
    <source>
        <dbReference type="EMBL" id="KAH7950151.1"/>
    </source>
</evidence>
<dbReference type="Proteomes" id="UP000821865">
    <property type="component" value="Chromosome 5"/>
</dbReference>
<gene>
    <name evidence="1" type="ORF">HPB49_020181</name>
</gene>